<evidence type="ECO:0000313" key="3">
    <source>
        <dbReference type="Proteomes" id="UP001148932"/>
    </source>
</evidence>
<gene>
    <name evidence="2" type="ORF">OIN59_03740</name>
</gene>
<keyword evidence="3" id="KW-1185">Reference proteome</keyword>
<feature type="transmembrane region" description="Helical" evidence="1">
    <location>
        <begin position="52"/>
        <end position="70"/>
    </location>
</feature>
<keyword evidence="1" id="KW-1133">Transmembrane helix</keyword>
<feature type="transmembrane region" description="Helical" evidence="1">
    <location>
        <begin position="12"/>
        <end position="31"/>
    </location>
</feature>
<keyword evidence="1" id="KW-0812">Transmembrane</keyword>
<evidence type="ECO:0000313" key="2">
    <source>
        <dbReference type="EMBL" id="MDD2176532.1"/>
    </source>
</evidence>
<proteinExistence type="predicted"/>
<accession>A0ABT5RS53</accession>
<evidence type="ECO:0000256" key="1">
    <source>
        <dbReference type="SAM" id="Phobius"/>
    </source>
</evidence>
<organism evidence="2 3">
    <name type="scientific">Acidovorax benzenivorans</name>
    <dbReference type="NCBI Taxonomy" id="2987520"/>
    <lineage>
        <taxon>Bacteria</taxon>
        <taxon>Pseudomonadati</taxon>
        <taxon>Pseudomonadota</taxon>
        <taxon>Betaproteobacteria</taxon>
        <taxon>Burkholderiales</taxon>
        <taxon>Comamonadaceae</taxon>
        <taxon>Acidovorax</taxon>
    </lineage>
</organism>
<name>A0ABT5RS53_9BURK</name>
<dbReference type="RefSeq" id="WP_274107225.1">
    <property type="nucleotide sequence ID" value="NZ_JAPCKI010000002.1"/>
</dbReference>
<reference evidence="2" key="1">
    <citation type="submission" date="2022-10" db="EMBL/GenBank/DDBJ databases">
        <title>Description of microaerobic benzene degrading bacteria.</title>
        <authorList>
            <person name="Bedics A."/>
            <person name="Tancsics A."/>
            <person name="Banerjee S."/>
        </authorList>
    </citation>
    <scope>NUCLEOTIDE SEQUENCE</scope>
    <source>
        <strain evidence="2">D2M1</strain>
    </source>
</reference>
<dbReference type="Proteomes" id="UP001148932">
    <property type="component" value="Unassembled WGS sequence"/>
</dbReference>
<comment type="caution">
    <text evidence="2">The sequence shown here is derived from an EMBL/GenBank/DDBJ whole genome shotgun (WGS) entry which is preliminary data.</text>
</comment>
<protein>
    <submittedName>
        <fullName evidence="2">Uncharacterized protein</fullName>
    </submittedName>
</protein>
<dbReference type="EMBL" id="JAPCKI010000002">
    <property type="protein sequence ID" value="MDD2176532.1"/>
    <property type="molecule type" value="Genomic_DNA"/>
</dbReference>
<feature type="transmembrane region" description="Helical" evidence="1">
    <location>
        <begin position="90"/>
        <end position="112"/>
    </location>
</feature>
<keyword evidence="1" id="KW-0472">Membrane</keyword>
<sequence length="127" mass="13800">MQRLISWFKEVFSFRGFTILTSTTVIVLVLAKLGGAAASFNPMTTMGRQWSAPLWANFLVLTAILLPYAASKSVASPRSKRALQVLSASYAIGGFACAALWDVGLGLLFMALGRCLRQLTKESQEHS</sequence>